<feature type="transmembrane region" description="Helical" evidence="8">
    <location>
        <begin position="48"/>
        <end position="69"/>
    </location>
</feature>
<keyword evidence="3 8" id="KW-0813">Transport</keyword>
<feature type="transmembrane region" description="Helical" evidence="8">
    <location>
        <begin position="81"/>
        <end position="99"/>
    </location>
</feature>
<evidence type="ECO:0000313" key="12">
    <source>
        <dbReference type="Proteomes" id="UP000244722"/>
    </source>
</evidence>
<evidence type="ECO:0000313" key="11">
    <source>
        <dbReference type="EMBL" id="PUU79894.1"/>
    </source>
</evidence>
<evidence type="ECO:0000256" key="5">
    <source>
        <dbReference type="ARBA" id="ARBA00022989"/>
    </source>
</evidence>
<evidence type="ECO:0000256" key="8">
    <source>
        <dbReference type="RuleBase" id="RU362002"/>
    </source>
</evidence>
<feature type="region of interest" description="Disordered" evidence="9">
    <location>
        <begin position="474"/>
        <end position="521"/>
    </location>
</feature>
<feature type="compositionally biased region" description="Polar residues" evidence="9">
    <location>
        <begin position="474"/>
        <end position="501"/>
    </location>
</feature>
<feature type="domain" description="Ammonium transporter AmtB-like" evidence="10">
    <location>
        <begin position="49"/>
        <end position="448"/>
    </location>
</feature>
<evidence type="ECO:0000259" key="10">
    <source>
        <dbReference type="Pfam" id="PF00909"/>
    </source>
</evidence>
<comment type="similarity">
    <text evidence="2 8">Belongs to the ammonia transporter channel (TC 1.A.11.2) family.</text>
</comment>
<evidence type="ECO:0000256" key="1">
    <source>
        <dbReference type="ARBA" id="ARBA00004141"/>
    </source>
</evidence>
<evidence type="ECO:0000256" key="6">
    <source>
        <dbReference type="ARBA" id="ARBA00023136"/>
    </source>
</evidence>
<feature type="transmembrane region" description="Helical" evidence="8">
    <location>
        <begin position="138"/>
        <end position="157"/>
    </location>
</feature>
<sequence>MNMVGSRYLDLSMKVNALPVLNESLPLTGGDPRTLDVNQPYQAVGYHAVWVMACTALVWPIIPGIGFLYGGLARRNASLGLLWQSFLVSAVISFQWWWIGYSLAYSRTAGKFIGDFENIGLRNVVAAPSIGSGYIPEILFALFQCFFCVATVQIMIGGAFERGRLFPSLLFGFIWATVVYCPLACWTWNPSGWLYQLPSVDYAGGGPVHIASGFSALAYALVLGKRQGCRRQHRQTPHNVAMVFLGTCFIWFGWLCFNGGSTLNATIRSMYAMFNTNIAASCGIIGWVATDYFGKKGRLSVVGACEGAIAGLVGITPAAGNVAIWYAALIGFLTAVLCSLCEDINIWVRIDEGMDIFKLHGIGGAVGALLTGIFASETISLLDGMTSAPGAIDGNGAQVAKQLVAILAIASYSFTVSAVILLAMKHIPGLQLRLSEEAELQGLDKHEFCGDETGELWGYEKDMLVVGGITPHTTLQRTPTLDSQGAEQQQPESKQYKTSSLEIAVPPKSSVTPPDNSDEAV</sequence>
<gene>
    <name evidence="11" type="ORF">B9Z19DRAFT_1100586</name>
</gene>
<keyword evidence="12" id="KW-1185">Reference proteome</keyword>
<dbReference type="STRING" id="42251.A0A2T6ZWT8"/>
<dbReference type="EMBL" id="NESQ01000078">
    <property type="protein sequence ID" value="PUU79894.1"/>
    <property type="molecule type" value="Genomic_DNA"/>
</dbReference>
<comment type="subcellular location">
    <subcellularLocation>
        <location evidence="8">Cell membrane</location>
        <topology evidence="8">Multi-pass membrane protein</topology>
    </subcellularLocation>
    <subcellularLocation>
        <location evidence="1">Membrane</location>
        <topology evidence="1">Multi-pass membrane protein</topology>
    </subcellularLocation>
</comment>
<proteinExistence type="inferred from homology"/>
<keyword evidence="7 8" id="KW-0924">Ammonia transport</keyword>
<protein>
    <recommendedName>
        <fullName evidence="8">Ammonium transporter</fullName>
    </recommendedName>
</protein>
<dbReference type="NCBIfam" id="TIGR00836">
    <property type="entry name" value="amt"/>
    <property type="match status" value="1"/>
</dbReference>
<evidence type="ECO:0000256" key="2">
    <source>
        <dbReference type="ARBA" id="ARBA00005887"/>
    </source>
</evidence>
<dbReference type="PROSITE" id="PS01219">
    <property type="entry name" value="AMMONIUM_TRANSP"/>
    <property type="match status" value="1"/>
</dbReference>
<feature type="transmembrane region" description="Helical" evidence="8">
    <location>
        <begin position="169"/>
        <end position="188"/>
    </location>
</feature>
<name>A0A2T6ZWT8_TUBBO</name>
<dbReference type="Pfam" id="PF00909">
    <property type="entry name" value="Ammonium_transp"/>
    <property type="match status" value="1"/>
</dbReference>
<keyword evidence="6 8" id="KW-0472">Membrane</keyword>
<dbReference type="Gene3D" id="1.10.3430.10">
    <property type="entry name" value="Ammonium transporter AmtB like domains"/>
    <property type="match status" value="1"/>
</dbReference>
<dbReference type="GO" id="GO:0008519">
    <property type="term" value="F:ammonium channel activity"/>
    <property type="evidence" value="ECO:0007669"/>
    <property type="project" value="InterPro"/>
</dbReference>
<dbReference type="PANTHER" id="PTHR43029">
    <property type="entry name" value="AMMONIUM TRANSPORTER MEP2"/>
    <property type="match status" value="1"/>
</dbReference>
<keyword evidence="5 8" id="KW-1133">Transmembrane helix</keyword>
<dbReference type="GO" id="GO:0005886">
    <property type="term" value="C:plasma membrane"/>
    <property type="evidence" value="ECO:0007669"/>
    <property type="project" value="UniProtKB-SubCell"/>
</dbReference>
<dbReference type="InterPro" id="IPR018047">
    <property type="entry name" value="Ammonium_transpt_CS"/>
</dbReference>
<dbReference type="InterPro" id="IPR029020">
    <property type="entry name" value="Ammonium/urea_transptr"/>
</dbReference>
<keyword evidence="4 8" id="KW-0812">Transmembrane</keyword>
<accession>A0A2T6ZWT8</accession>
<dbReference type="InterPro" id="IPR024041">
    <property type="entry name" value="NH4_transpt_AmtB-like_dom"/>
</dbReference>
<evidence type="ECO:0000256" key="7">
    <source>
        <dbReference type="ARBA" id="ARBA00023177"/>
    </source>
</evidence>
<dbReference type="PANTHER" id="PTHR43029:SF15">
    <property type="entry name" value="AMMONIUM TRANSPORTER"/>
    <property type="match status" value="1"/>
</dbReference>
<evidence type="ECO:0000256" key="3">
    <source>
        <dbReference type="ARBA" id="ARBA00022448"/>
    </source>
</evidence>
<reference evidence="11 12" key="1">
    <citation type="submission" date="2017-04" db="EMBL/GenBank/DDBJ databases">
        <title>Draft genome sequence of Tuber borchii Vittad., a whitish edible truffle.</title>
        <authorList>
            <consortium name="DOE Joint Genome Institute"/>
            <person name="Murat C."/>
            <person name="Kuo A."/>
            <person name="Barry K.W."/>
            <person name="Clum A."/>
            <person name="Dockter R.B."/>
            <person name="Fauchery L."/>
            <person name="Iotti M."/>
            <person name="Kohler A."/>
            <person name="Labutti K."/>
            <person name="Lindquist E.A."/>
            <person name="Lipzen A."/>
            <person name="Ohm R.A."/>
            <person name="Wang M."/>
            <person name="Grigoriev I.V."/>
            <person name="Zambonelli A."/>
            <person name="Martin F.M."/>
        </authorList>
    </citation>
    <scope>NUCLEOTIDE SEQUENCE [LARGE SCALE GENOMIC DNA]</scope>
    <source>
        <strain evidence="11 12">Tbo3840</strain>
    </source>
</reference>
<dbReference type="SUPFAM" id="SSF111352">
    <property type="entry name" value="Ammonium transporter"/>
    <property type="match status" value="1"/>
</dbReference>
<feature type="transmembrane region" description="Helical" evidence="8">
    <location>
        <begin position="301"/>
        <end position="319"/>
    </location>
</feature>
<feature type="transmembrane region" description="Helical" evidence="8">
    <location>
        <begin position="359"/>
        <end position="382"/>
    </location>
</feature>
<dbReference type="AlphaFoldDB" id="A0A2T6ZWT8"/>
<dbReference type="Proteomes" id="UP000244722">
    <property type="component" value="Unassembled WGS sequence"/>
</dbReference>
<organism evidence="11 12">
    <name type="scientific">Tuber borchii</name>
    <name type="common">White truffle</name>
    <dbReference type="NCBI Taxonomy" id="42251"/>
    <lineage>
        <taxon>Eukaryota</taxon>
        <taxon>Fungi</taxon>
        <taxon>Dikarya</taxon>
        <taxon>Ascomycota</taxon>
        <taxon>Pezizomycotina</taxon>
        <taxon>Pezizomycetes</taxon>
        <taxon>Pezizales</taxon>
        <taxon>Tuberaceae</taxon>
        <taxon>Tuber</taxon>
    </lineage>
</organism>
<feature type="transmembrane region" description="Helical" evidence="8">
    <location>
        <begin position="208"/>
        <end position="224"/>
    </location>
</feature>
<dbReference type="OrthoDB" id="534912at2759"/>
<feature type="transmembrane region" description="Helical" evidence="8">
    <location>
        <begin position="402"/>
        <end position="424"/>
    </location>
</feature>
<comment type="caution">
    <text evidence="11">The sequence shown here is derived from an EMBL/GenBank/DDBJ whole genome shotgun (WGS) entry which is preliminary data.</text>
</comment>
<feature type="transmembrane region" description="Helical" evidence="8">
    <location>
        <begin position="325"/>
        <end position="347"/>
    </location>
</feature>
<feature type="transmembrane region" description="Helical" evidence="8">
    <location>
        <begin position="236"/>
        <end position="257"/>
    </location>
</feature>
<evidence type="ECO:0000256" key="9">
    <source>
        <dbReference type="SAM" id="MobiDB-lite"/>
    </source>
</evidence>
<dbReference type="InterPro" id="IPR001905">
    <property type="entry name" value="Ammonium_transpt"/>
</dbReference>
<evidence type="ECO:0000256" key="4">
    <source>
        <dbReference type="ARBA" id="ARBA00022692"/>
    </source>
</evidence>
<feature type="transmembrane region" description="Helical" evidence="8">
    <location>
        <begin position="269"/>
        <end position="289"/>
    </location>
</feature>